<accession>A0A0H5RWD7</accession>
<feature type="non-terminal residue" evidence="1">
    <location>
        <position position="1"/>
    </location>
</feature>
<dbReference type="AlphaFoldDB" id="A0A0H5RWD7"/>
<proteinExistence type="predicted"/>
<dbReference type="EMBL" id="HACM01012622">
    <property type="protein sequence ID" value="CRZ13064.1"/>
    <property type="molecule type" value="Transcribed_RNA"/>
</dbReference>
<sequence length="102" mass="11825">AFGVVAGNSESERMRGVRSSRARLKRRTEEQLSILKESEARLVEFRLKNFILNEGLVAVLHESELLRSKLARVVELVVERRERAERSISETLQEKTVQYAER</sequence>
<name>A0A0H5RWD7_9EUKA</name>
<reference evidence="1" key="1">
    <citation type="submission" date="2015-04" db="EMBL/GenBank/DDBJ databases">
        <title>The genome sequence of the plant pathogenic Rhizarian Plasmodiophora brassicae reveals insights in its biotrophic life cycle and the origin of chitin synthesis.</title>
        <authorList>
            <person name="Schwelm A."/>
            <person name="Fogelqvist J."/>
            <person name="Knaust A."/>
            <person name="Julke S."/>
            <person name="Lilja T."/>
            <person name="Dhandapani V."/>
            <person name="Bonilla-Rosso G."/>
            <person name="Karlsson M."/>
            <person name="Shevchenko A."/>
            <person name="Choi S.R."/>
            <person name="Kim H.G."/>
            <person name="Park J.Y."/>
            <person name="Lim Y.P."/>
            <person name="Ludwig-Muller J."/>
            <person name="Dixelius C."/>
        </authorList>
    </citation>
    <scope>NUCLEOTIDE SEQUENCE</scope>
    <source>
        <tissue evidence="1">Potato root galls</tissue>
    </source>
</reference>
<evidence type="ECO:0000313" key="1">
    <source>
        <dbReference type="EMBL" id="CRZ13064.1"/>
    </source>
</evidence>
<organism evidence="1">
    <name type="scientific">Spongospora subterranea</name>
    <dbReference type="NCBI Taxonomy" id="70186"/>
    <lineage>
        <taxon>Eukaryota</taxon>
        <taxon>Sar</taxon>
        <taxon>Rhizaria</taxon>
        <taxon>Endomyxa</taxon>
        <taxon>Phytomyxea</taxon>
        <taxon>Plasmodiophorida</taxon>
        <taxon>Plasmodiophoridae</taxon>
        <taxon>Spongospora</taxon>
    </lineage>
</organism>
<protein>
    <submittedName>
        <fullName evidence="1">Uncharacterized protein</fullName>
    </submittedName>
</protein>